<name>A0A511ZII8_9BACI</name>
<dbReference type="Proteomes" id="UP000321558">
    <property type="component" value="Unassembled WGS sequence"/>
</dbReference>
<proteinExistence type="predicted"/>
<dbReference type="AlphaFoldDB" id="A0A511ZII8"/>
<evidence type="ECO:0000313" key="2">
    <source>
        <dbReference type="Proteomes" id="UP000321558"/>
    </source>
</evidence>
<gene>
    <name evidence="1" type="ORF">OSO01_20010</name>
</gene>
<organism evidence="1 2">
    <name type="scientific">Oceanobacillus sojae</name>
    <dbReference type="NCBI Taxonomy" id="582851"/>
    <lineage>
        <taxon>Bacteria</taxon>
        <taxon>Bacillati</taxon>
        <taxon>Bacillota</taxon>
        <taxon>Bacilli</taxon>
        <taxon>Bacillales</taxon>
        <taxon>Bacillaceae</taxon>
        <taxon>Oceanobacillus</taxon>
    </lineage>
</organism>
<protein>
    <submittedName>
        <fullName evidence="1">Uncharacterized protein</fullName>
    </submittedName>
</protein>
<evidence type="ECO:0000313" key="1">
    <source>
        <dbReference type="EMBL" id="GEN87262.1"/>
    </source>
</evidence>
<dbReference type="EMBL" id="BJYM01000007">
    <property type="protein sequence ID" value="GEN87262.1"/>
    <property type="molecule type" value="Genomic_DNA"/>
</dbReference>
<dbReference type="RefSeq" id="WP_281289839.1">
    <property type="nucleotide sequence ID" value="NZ_BJYM01000007.1"/>
</dbReference>
<reference evidence="1 2" key="1">
    <citation type="submission" date="2019-07" db="EMBL/GenBank/DDBJ databases">
        <title>Whole genome shotgun sequence of Oceanobacillus sojae NBRC 105379.</title>
        <authorList>
            <person name="Hosoyama A."/>
            <person name="Uohara A."/>
            <person name="Ohji S."/>
            <person name="Ichikawa N."/>
        </authorList>
    </citation>
    <scope>NUCLEOTIDE SEQUENCE [LARGE SCALE GENOMIC DNA]</scope>
    <source>
        <strain evidence="1 2">NBRC 105379</strain>
    </source>
</reference>
<accession>A0A511ZII8</accession>
<sequence length="42" mass="4866">MIVHSSYTPETKETTVVQILTKEDEPCGVKTDYKYDYKPQAE</sequence>
<comment type="caution">
    <text evidence="1">The sequence shown here is derived from an EMBL/GenBank/DDBJ whole genome shotgun (WGS) entry which is preliminary data.</text>
</comment>
<keyword evidence="2" id="KW-1185">Reference proteome</keyword>